<sequence>MIYLNKKIYDMRKLLLILALGFFSCNQKQLPSKKDVNSKRYSDQEKNDHNFEKKKELKIFSIDRVYDENDFDFSDVRINYGTDKFIIDSNFNKFIIDSTLDEDVVYKTLKDYILDEYTDDRRIIRISNYTFSLQKNNGFLNIGLFRRTESNKWKCKDLKVLETYSELGDYNYILGDNKVFSYTCETSKGHNCFAVVIDKVNSKGKYDRILKAVKFDLVNEKIIEIDLKKEKLECLPESGEE</sequence>
<keyword evidence="2" id="KW-1185">Reference proteome</keyword>
<reference evidence="1" key="1">
    <citation type="submission" date="2021-11" db="EMBL/GenBank/DDBJ databases">
        <title>Description of novel Flavobacterium species.</title>
        <authorList>
            <person name="Saticioglu I.B."/>
            <person name="Ay H."/>
            <person name="Altun S."/>
            <person name="Duman M."/>
        </authorList>
    </citation>
    <scope>NUCLEOTIDE SEQUENCE</scope>
    <source>
        <strain evidence="1">F-126</strain>
    </source>
</reference>
<dbReference type="EMBL" id="JAJJMN010000001">
    <property type="protein sequence ID" value="MCC9016441.1"/>
    <property type="molecule type" value="Genomic_DNA"/>
</dbReference>
<proteinExistence type="predicted"/>
<comment type="caution">
    <text evidence="1">The sequence shown here is derived from an EMBL/GenBank/DDBJ whole genome shotgun (WGS) entry which is preliminary data.</text>
</comment>
<evidence type="ECO:0000313" key="1">
    <source>
        <dbReference type="EMBL" id="MCC9016441.1"/>
    </source>
</evidence>
<organism evidence="1 2">
    <name type="scientific">Flavobacterium lipolyticum</name>
    <dbReference type="NCBI Taxonomy" id="2893754"/>
    <lineage>
        <taxon>Bacteria</taxon>
        <taxon>Pseudomonadati</taxon>
        <taxon>Bacteroidota</taxon>
        <taxon>Flavobacteriia</taxon>
        <taxon>Flavobacteriales</taxon>
        <taxon>Flavobacteriaceae</taxon>
        <taxon>Flavobacterium</taxon>
    </lineage>
</organism>
<protein>
    <recommendedName>
        <fullName evidence="3">Lipoprotein</fullName>
    </recommendedName>
</protein>
<dbReference type="Proteomes" id="UP001430700">
    <property type="component" value="Unassembled WGS sequence"/>
</dbReference>
<evidence type="ECO:0000313" key="2">
    <source>
        <dbReference type="Proteomes" id="UP001430700"/>
    </source>
</evidence>
<gene>
    <name evidence="1" type="ORF">LNQ34_01470</name>
</gene>
<dbReference type="PROSITE" id="PS51257">
    <property type="entry name" value="PROKAR_LIPOPROTEIN"/>
    <property type="match status" value="1"/>
</dbReference>
<dbReference type="RefSeq" id="WP_229998430.1">
    <property type="nucleotide sequence ID" value="NZ_JAJJMN010000001.1"/>
</dbReference>
<evidence type="ECO:0008006" key="3">
    <source>
        <dbReference type="Google" id="ProtNLM"/>
    </source>
</evidence>
<name>A0ABS8LV62_9FLAO</name>
<accession>A0ABS8LV62</accession>